<name>A0A9W6XCI6_9STRA</name>
<reference evidence="1" key="1">
    <citation type="submission" date="2023-04" db="EMBL/GenBank/DDBJ databases">
        <title>Phytophthora lilii NBRC 32176.</title>
        <authorList>
            <person name="Ichikawa N."/>
            <person name="Sato H."/>
            <person name="Tonouchi N."/>
        </authorList>
    </citation>
    <scope>NUCLEOTIDE SEQUENCE</scope>
    <source>
        <strain evidence="1">NBRC 32176</strain>
    </source>
</reference>
<accession>A0A9W6XCI6</accession>
<protein>
    <submittedName>
        <fullName evidence="1">Unnamed protein product</fullName>
    </submittedName>
</protein>
<keyword evidence="2" id="KW-1185">Reference proteome</keyword>
<gene>
    <name evidence="1" type="ORF">Plil01_001520800</name>
</gene>
<comment type="caution">
    <text evidence="1">The sequence shown here is derived from an EMBL/GenBank/DDBJ whole genome shotgun (WGS) entry which is preliminary data.</text>
</comment>
<dbReference type="OrthoDB" id="92692at2759"/>
<organism evidence="1 2">
    <name type="scientific">Phytophthora lilii</name>
    <dbReference type="NCBI Taxonomy" id="2077276"/>
    <lineage>
        <taxon>Eukaryota</taxon>
        <taxon>Sar</taxon>
        <taxon>Stramenopiles</taxon>
        <taxon>Oomycota</taxon>
        <taxon>Peronosporomycetes</taxon>
        <taxon>Peronosporales</taxon>
        <taxon>Peronosporaceae</taxon>
        <taxon>Phytophthora</taxon>
    </lineage>
</organism>
<dbReference type="AlphaFoldDB" id="A0A9W6XCI6"/>
<evidence type="ECO:0000313" key="1">
    <source>
        <dbReference type="EMBL" id="GMF35830.1"/>
    </source>
</evidence>
<dbReference type="Proteomes" id="UP001165083">
    <property type="component" value="Unassembled WGS sequence"/>
</dbReference>
<proteinExistence type="predicted"/>
<sequence length="149" mass="17663">MEQEQKRPYRKAGPFHVEFHGLQACLRSDKSQVNIKTMLVSHAFVDLWWLIREDRQFNKALCDLLDEQERDFMRYCLNKCKITSRGFESAYDQLLDGLVKRLKVLEGANQIGDDNPSIKIEMKSILDKLYEKNVFSTSYYSQFKRLMKL</sequence>
<dbReference type="EMBL" id="BSXW01001323">
    <property type="protein sequence ID" value="GMF35830.1"/>
    <property type="molecule type" value="Genomic_DNA"/>
</dbReference>
<evidence type="ECO:0000313" key="2">
    <source>
        <dbReference type="Proteomes" id="UP001165083"/>
    </source>
</evidence>